<dbReference type="Proteomes" id="UP001196413">
    <property type="component" value="Unassembled WGS sequence"/>
</dbReference>
<evidence type="ECO:0000256" key="6">
    <source>
        <dbReference type="ARBA" id="ARBA00022801"/>
    </source>
</evidence>
<evidence type="ECO:0000256" key="4">
    <source>
        <dbReference type="ARBA" id="ARBA00011881"/>
    </source>
</evidence>
<feature type="binding site" evidence="7">
    <location>
        <position position="34"/>
    </location>
    <ligand>
        <name>substrate</name>
    </ligand>
</feature>
<dbReference type="Gene3D" id="2.60.40.180">
    <property type="entry name" value="Transthyretin/hydroxyisourate hydrolase domain"/>
    <property type="match status" value="1"/>
</dbReference>
<feature type="domain" description="Transthyretin/hydroxyisourate hydrolase" evidence="10">
    <location>
        <begin position="23"/>
        <end position="137"/>
    </location>
</feature>
<dbReference type="PROSITE" id="PS00768">
    <property type="entry name" value="TRANSTHYRETIN_1"/>
    <property type="match status" value="1"/>
</dbReference>
<dbReference type="AlphaFoldDB" id="A0AAD5MJU5"/>
<organism evidence="11 12">
    <name type="scientific">Parelaphostrongylus tenuis</name>
    <name type="common">Meningeal worm</name>
    <dbReference type="NCBI Taxonomy" id="148309"/>
    <lineage>
        <taxon>Eukaryota</taxon>
        <taxon>Metazoa</taxon>
        <taxon>Ecdysozoa</taxon>
        <taxon>Nematoda</taxon>
        <taxon>Chromadorea</taxon>
        <taxon>Rhabditida</taxon>
        <taxon>Rhabditina</taxon>
        <taxon>Rhabditomorpha</taxon>
        <taxon>Strongyloidea</taxon>
        <taxon>Metastrongylidae</taxon>
        <taxon>Parelaphostrongylus</taxon>
    </lineage>
</organism>
<keyword evidence="5 8" id="KW-0659">Purine metabolism</keyword>
<evidence type="ECO:0000256" key="9">
    <source>
        <dbReference type="SAM" id="SignalP"/>
    </source>
</evidence>
<dbReference type="PANTHER" id="PTHR10395:SF7">
    <property type="entry name" value="5-HYDROXYISOURATE HYDROLASE"/>
    <property type="match status" value="1"/>
</dbReference>
<keyword evidence="6 8" id="KW-0378">Hydrolase</keyword>
<keyword evidence="9" id="KW-0732">Signal</keyword>
<keyword evidence="12" id="KW-1185">Reference proteome</keyword>
<name>A0AAD5MJU5_PARTN</name>
<feature type="binding site" evidence="7">
    <location>
        <position position="135"/>
    </location>
    <ligand>
        <name>substrate</name>
    </ligand>
</feature>
<reference evidence="11" key="1">
    <citation type="submission" date="2021-06" db="EMBL/GenBank/DDBJ databases">
        <title>Parelaphostrongylus tenuis whole genome reference sequence.</title>
        <authorList>
            <person name="Garwood T.J."/>
            <person name="Larsen P.A."/>
            <person name="Fountain-Jones N.M."/>
            <person name="Garbe J.R."/>
            <person name="Macchietto M.G."/>
            <person name="Kania S.A."/>
            <person name="Gerhold R.W."/>
            <person name="Richards J.E."/>
            <person name="Wolf T.M."/>
        </authorList>
    </citation>
    <scope>NUCLEOTIDE SEQUENCE</scope>
    <source>
        <strain evidence="11">MNPRO001-30</strain>
        <tissue evidence="11">Meninges</tissue>
    </source>
</reference>
<feature type="chain" id="PRO_5042010540" description="5-hydroxyisourate hydrolase" evidence="9">
    <location>
        <begin position="26"/>
        <end position="138"/>
    </location>
</feature>
<protein>
    <recommendedName>
        <fullName evidence="8">5-hydroxyisourate hydrolase</fullName>
        <shortName evidence="8">HIU hydrolase</shortName>
        <shortName evidence="8">HIUHase</shortName>
        <ecNumber evidence="8">3.5.2.17</ecNumber>
    </recommendedName>
</protein>
<evidence type="ECO:0000256" key="8">
    <source>
        <dbReference type="RuleBase" id="RU361270"/>
    </source>
</evidence>
<dbReference type="EMBL" id="JAHQIW010003137">
    <property type="protein sequence ID" value="KAJ1357438.1"/>
    <property type="molecule type" value="Genomic_DNA"/>
</dbReference>
<evidence type="ECO:0000256" key="2">
    <source>
        <dbReference type="ARBA" id="ARBA00002704"/>
    </source>
</evidence>
<dbReference type="InterPro" id="IPR023416">
    <property type="entry name" value="Transthyretin/HIU_hydrolase_d"/>
</dbReference>
<comment type="function">
    <text evidence="2">Catalyzes the hydrolysis of 5-hydroxyisourate (HIU) to 2-oxo-4-hydroxy-4-carboxy-5-ureidoimidazoline (OHCU).</text>
</comment>
<dbReference type="GO" id="GO:0033971">
    <property type="term" value="F:hydroxyisourate hydrolase activity"/>
    <property type="evidence" value="ECO:0007669"/>
    <property type="project" value="UniProtKB-EC"/>
</dbReference>
<comment type="similarity">
    <text evidence="3 8">Belongs to the transthyretin family. 5-hydroxyisourate hydrolase subfamily.</text>
</comment>
<dbReference type="PRINTS" id="PR00189">
    <property type="entry name" value="TRNSTHYRETIN"/>
</dbReference>
<evidence type="ECO:0000259" key="10">
    <source>
        <dbReference type="SMART" id="SM00095"/>
    </source>
</evidence>
<dbReference type="InterPro" id="IPR014306">
    <property type="entry name" value="Hydroxyisourate_hydrolase"/>
</dbReference>
<gene>
    <name evidence="11" type="ORF">KIN20_015592</name>
</gene>
<evidence type="ECO:0000256" key="5">
    <source>
        <dbReference type="ARBA" id="ARBA00022631"/>
    </source>
</evidence>
<evidence type="ECO:0000256" key="3">
    <source>
        <dbReference type="ARBA" id="ARBA00009850"/>
    </source>
</evidence>
<dbReference type="SUPFAM" id="SSF49472">
    <property type="entry name" value="Transthyretin (synonym: prealbumin)"/>
    <property type="match status" value="1"/>
</dbReference>
<dbReference type="Pfam" id="PF00576">
    <property type="entry name" value="Transthyretin"/>
    <property type="match status" value="1"/>
</dbReference>
<dbReference type="CDD" id="cd05822">
    <property type="entry name" value="TLP_HIUase"/>
    <property type="match status" value="1"/>
</dbReference>
<evidence type="ECO:0000256" key="1">
    <source>
        <dbReference type="ARBA" id="ARBA00001043"/>
    </source>
</evidence>
<dbReference type="InterPro" id="IPR000895">
    <property type="entry name" value="Transthyretin/HIU_hydrolase"/>
</dbReference>
<feature type="binding site" evidence="7">
    <location>
        <position position="72"/>
    </location>
    <ligand>
        <name>substrate</name>
    </ligand>
</feature>
<dbReference type="SMART" id="SM00095">
    <property type="entry name" value="TR_THY"/>
    <property type="match status" value="1"/>
</dbReference>
<evidence type="ECO:0000313" key="11">
    <source>
        <dbReference type="EMBL" id="KAJ1357438.1"/>
    </source>
</evidence>
<comment type="caution">
    <text evidence="11">The sequence shown here is derived from an EMBL/GenBank/DDBJ whole genome shotgun (WGS) entry which is preliminary data.</text>
</comment>
<dbReference type="InterPro" id="IPR023418">
    <property type="entry name" value="Thyroxine_BS"/>
</dbReference>
<feature type="signal peptide" evidence="9">
    <location>
        <begin position="1"/>
        <end position="25"/>
    </location>
</feature>
<dbReference type="PROSITE" id="PS00769">
    <property type="entry name" value="TRANSTHYRETIN_2"/>
    <property type="match status" value="1"/>
</dbReference>
<dbReference type="EC" id="3.5.2.17" evidence="8"/>
<dbReference type="NCBIfam" id="TIGR02962">
    <property type="entry name" value="hdxy_isourate"/>
    <property type="match status" value="1"/>
</dbReference>
<sequence length="138" mass="15567">MLFKMFGSQMISLLLLIPLTTWSASVPMVSISSHVLDTTIGKPAEGVMIVSHLLEGKIWKEIGTTFTGKDGRVKSVSPQFLLRNGTYKLFFDVESYFNKTGVESFYPYVEVVFKVNEPVHYHIPLTVTPYSYSTYRGS</sequence>
<dbReference type="GO" id="GO:0006144">
    <property type="term" value="P:purine nucleobase metabolic process"/>
    <property type="evidence" value="ECO:0007669"/>
    <property type="project" value="UniProtKB-KW"/>
</dbReference>
<evidence type="ECO:0000256" key="7">
    <source>
        <dbReference type="PIRSR" id="PIRSR600895-51"/>
    </source>
</evidence>
<comment type="catalytic activity">
    <reaction evidence="1 8">
        <text>5-hydroxyisourate + H2O = 5-hydroxy-2-oxo-4-ureido-2,5-dihydro-1H-imidazole-5-carboxylate + H(+)</text>
        <dbReference type="Rhea" id="RHEA:23736"/>
        <dbReference type="ChEBI" id="CHEBI:15377"/>
        <dbReference type="ChEBI" id="CHEBI:15378"/>
        <dbReference type="ChEBI" id="CHEBI:18072"/>
        <dbReference type="ChEBI" id="CHEBI:58639"/>
        <dbReference type="EC" id="3.5.2.17"/>
    </reaction>
</comment>
<comment type="subunit">
    <text evidence="4 8">Homotetramer.</text>
</comment>
<dbReference type="PANTHER" id="PTHR10395">
    <property type="entry name" value="URICASE AND TRANSTHYRETIN-RELATED"/>
    <property type="match status" value="1"/>
</dbReference>
<dbReference type="InterPro" id="IPR023419">
    <property type="entry name" value="Transthyretin_CS"/>
</dbReference>
<proteinExistence type="inferred from homology"/>
<dbReference type="InterPro" id="IPR036817">
    <property type="entry name" value="Transthyretin/HIU_hydrolase_sf"/>
</dbReference>
<evidence type="ECO:0000313" key="12">
    <source>
        <dbReference type="Proteomes" id="UP001196413"/>
    </source>
</evidence>
<accession>A0AAD5MJU5</accession>